<dbReference type="Pfam" id="PF17255">
    <property type="entry name" value="EbsA"/>
    <property type="match status" value="1"/>
</dbReference>
<reference evidence="2 3" key="1">
    <citation type="submission" date="2018-05" db="EMBL/GenBank/DDBJ databases">
        <title>Lactobacillus sanfranciscensis Ah4 draft denome sequence.</title>
        <authorList>
            <person name="Zhang G."/>
        </authorList>
    </citation>
    <scope>NUCLEOTIDE SEQUENCE [LARGE SCALE GENOMIC DNA]</scope>
    <source>
        <strain evidence="2 3">Ah4</strain>
    </source>
</reference>
<keyword evidence="1" id="KW-1133">Transmembrane helix</keyword>
<evidence type="ECO:0000256" key="1">
    <source>
        <dbReference type="SAM" id="Phobius"/>
    </source>
</evidence>
<dbReference type="RefSeq" id="WP_056958561.1">
    <property type="nucleotide sequence ID" value="NZ_BAAAXT010000001.1"/>
</dbReference>
<feature type="transmembrane region" description="Helical" evidence="1">
    <location>
        <begin position="14"/>
        <end position="35"/>
    </location>
</feature>
<evidence type="ECO:0000313" key="3">
    <source>
        <dbReference type="Proteomes" id="UP000313312"/>
    </source>
</evidence>
<dbReference type="GeneID" id="93160606"/>
<keyword evidence="1" id="KW-0472">Membrane</keyword>
<organism evidence="2 3">
    <name type="scientific">Fructilactobacillus sanfranciscensis</name>
    <name type="common">Lactobacillus sanfranciscensis</name>
    <dbReference type="NCBI Taxonomy" id="1625"/>
    <lineage>
        <taxon>Bacteria</taxon>
        <taxon>Bacillati</taxon>
        <taxon>Bacillota</taxon>
        <taxon>Bacilli</taxon>
        <taxon>Lactobacillales</taxon>
        <taxon>Lactobacillaceae</taxon>
        <taxon>Fructilactobacillus</taxon>
    </lineage>
</organism>
<evidence type="ECO:0000313" key="2">
    <source>
        <dbReference type="EMBL" id="TNK90042.1"/>
    </source>
</evidence>
<dbReference type="AlphaFoldDB" id="A0A5C4TI61"/>
<dbReference type="EMBL" id="QFCR01000020">
    <property type="protein sequence ID" value="TNK90042.1"/>
    <property type="molecule type" value="Genomic_DNA"/>
</dbReference>
<proteinExistence type="predicted"/>
<sequence length="130" mass="15289">MITQKRKFLYQPQLLNSCICWSWTLIVLLIGIIVWLEITTFQTTTLLIFIVFAFLTWIQVYFRKLFITKKEIKICSVFHPFGKTFYLKSISDFNSKRNSISFNIGGKQYKFLVPSNSAIELSEILNKSED</sequence>
<gene>
    <name evidence="2" type="ORF">DID87_05690</name>
</gene>
<keyword evidence="1" id="KW-0812">Transmembrane</keyword>
<accession>A0A5C4TI61</accession>
<feature type="transmembrane region" description="Helical" evidence="1">
    <location>
        <begin position="41"/>
        <end position="62"/>
    </location>
</feature>
<protein>
    <submittedName>
        <fullName evidence="2">Pore-forming protein</fullName>
    </submittedName>
</protein>
<comment type="caution">
    <text evidence="2">The sequence shown here is derived from an EMBL/GenBank/DDBJ whole genome shotgun (WGS) entry which is preliminary data.</text>
</comment>
<name>A0A5C4TI61_FRUSA</name>
<dbReference type="Proteomes" id="UP000313312">
    <property type="component" value="Unassembled WGS sequence"/>
</dbReference>
<dbReference type="InterPro" id="IPR020215">
    <property type="entry name" value="EbsA-like"/>
</dbReference>